<dbReference type="FunFam" id="2.40.50.40:FF:000004">
    <property type="entry name" value="C-X-C motif chemokine"/>
    <property type="match status" value="1"/>
</dbReference>
<organism evidence="8 9">
    <name type="scientific">Sinocyclocheilus grahami</name>
    <name type="common">Dianchi golden-line fish</name>
    <name type="synonym">Barbus grahami</name>
    <dbReference type="NCBI Taxonomy" id="75366"/>
    <lineage>
        <taxon>Eukaryota</taxon>
        <taxon>Metazoa</taxon>
        <taxon>Chordata</taxon>
        <taxon>Craniata</taxon>
        <taxon>Vertebrata</taxon>
        <taxon>Euteleostomi</taxon>
        <taxon>Actinopterygii</taxon>
        <taxon>Neopterygii</taxon>
        <taxon>Teleostei</taxon>
        <taxon>Ostariophysi</taxon>
        <taxon>Cypriniformes</taxon>
        <taxon>Cyprinidae</taxon>
        <taxon>Cyprininae</taxon>
        <taxon>Sinocyclocheilus</taxon>
    </lineage>
</organism>
<dbReference type="InterPro" id="IPR001811">
    <property type="entry name" value="Chemokine_IL8-like_dom"/>
</dbReference>
<keyword evidence="6" id="KW-0732">Signal</keyword>
<evidence type="ECO:0000256" key="1">
    <source>
        <dbReference type="ARBA" id="ARBA00004613"/>
    </source>
</evidence>
<dbReference type="InterPro" id="IPR033899">
    <property type="entry name" value="CXC_Chemokine_domain"/>
</dbReference>
<feature type="chain" id="PRO_5025421686" description="Chemokine interleukin-8-like domain-containing protein" evidence="6">
    <location>
        <begin position="23"/>
        <end position="127"/>
    </location>
</feature>
<comment type="similarity">
    <text evidence="2">Belongs to the intercrine alpha (chemokine CxC) family.</text>
</comment>
<evidence type="ECO:0000256" key="2">
    <source>
        <dbReference type="ARBA" id="ARBA00010665"/>
    </source>
</evidence>
<evidence type="ECO:0000313" key="9">
    <source>
        <dbReference type="Proteomes" id="UP000472262"/>
    </source>
</evidence>
<dbReference type="GO" id="GO:0006952">
    <property type="term" value="P:defense response"/>
    <property type="evidence" value="ECO:0007669"/>
    <property type="project" value="InterPro"/>
</dbReference>
<dbReference type="GO" id="GO:0006955">
    <property type="term" value="P:immune response"/>
    <property type="evidence" value="ECO:0007669"/>
    <property type="project" value="InterPro"/>
</dbReference>
<dbReference type="PANTHER" id="PTHR12015">
    <property type="entry name" value="SMALL INDUCIBLE CYTOKINE A"/>
    <property type="match status" value="1"/>
</dbReference>
<dbReference type="PANTHER" id="PTHR12015:SF198">
    <property type="entry name" value="PLATELET BASIC PROTEIN"/>
    <property type="match status" value="1"/>
</dbReference>
<dbReference type="InParanoid" id="A0A672MQ18"/>
<evidence type="ECO:0000256" key="5">
    <source>
        <dbReference type="ARBA" id="ARBA00054901"/>
    </source>
</evidence>
<evidence type="ECO:0000313" key="8">
    <source>
        <dbReference type="Ensembl" id="ENSSGRP00000039202.1"/>
    </source>
</evidence>
<dbReference type="CDD" id="cd00273">
    <property type="entry name" value="Chemokine_CXC"/>
    <property type="match status" value="1"/>
</dbReference>
<dbReference type="InterPro" id="IPR036048">
    <property type="entry name" value="Interleukin_8-like_sf"/>
</dbReference>
<dbReference type="SUPFAM" id="SSF54117">
    <property type="entry name" value="Interleukin 8-like chemokines"/>
    <property type="match status" value="1"/>
</dbReference>
<comment type="function">
    <text evidence="5">Ligand for cxcr3.2. Chemotactic for macrophages.</text>
</comment>
<dbReference type="InterPro" id="IPR001089">
    <property type="entry name" value="Chemokine_CXC"/>
</dbReference>
<dbReference type="InterPro" id="IPR039809">
    <property type="entry name" value="Chemokine_b/g/d"/>
</dbReference>
<keyword evidence="3" id="KW-0202">Cytokine</keyword>
<dbReference type="Pfam" id="PF00048">
    <property type="entry name" value="IL8"/>
    <property type="match status" value="1"/>
</dbReference>
<dbReference type="Ensembl" id="ENSSGRT00000042026.1">
    <property type="protein sequence ID" value="ENSSGRP00000039202.1"/>
    <property type="gene ID" value="ENSSGRG00000021457.1"/>
</dbReference>
<feature type="domain" description="Chemokine interleukin-8-like" evidence="7">
    <location>
        <begin position="31"/>
        <end position="92"/>
    </location>
</feature>
<proteinExistence type="inferred from homology"/>
<dbReference type="GO" id="GO:0005615">
    <property type="term" value="C:extracellular space"/>
    <property type="evidence" value="ECO:0007669"/>
    <property type="project" value="UniProtKB-KW"/>
</dbReference>
<reference evidence="8" key="1">
    <citation type="submission" date="2025-08" db="UniProtKB">
        <authorList>
            <consortium name="Ensembl"/>
        </authorList>
    </citation>
    <scope>IDENTIFICATION</scope>
</reference>
<dbReference type="PRINTS" id="PR00437">
    <property type="entry name" value="SMALLCYTKCXC"/>
</dbReference>
<dbReference type="GO" id="GO:0042056">
    <property type="term" value="F:chemoattractant activity"/>
    <property type="evidence" value="ECO:0007669"/>
    <property type="project" value="UniProtKB-ARBA"/>
</dbReference>
<dbReference type="Proteomes" id="UP000472262">
    <property type="component" value="Unassembled WGS sequence"/>
</dbReference>
<name>A0A672MQ18_SINGR</name>
<sequence>FLFLIEWLQHVILTVSTWLLSALPMDGVVVNSNCQCVTTTSSIIPSRLFQRIEILPPGAHCRKTEILITKKDNKTVCIDPEAQWINKVLTRVMRSGNFCKENTCIHQKTKLLLPLNNVDCKLTCLQL</sequence>
<evidence type="ECO:0000259" key="7">
    <source>
        <dbReference type="SMART" id="SM00199"/>
    </source>
</evidence>
<accession>A0A672MQ18</accession>
<dbReference type="PRINTS" id="PR00436">
    <property type="entry name" value="INTERLEUKIN8"/>
</dbReference>
<evidence type="ECO:0000256" key="6">
    <source>
        <dbReference type="SAM" id="SignalP"/>
    </source>
</evidence>
<keyword evidence="9" id="KW-1185">Reference proteome</keyword>
<dbReference type="Gene3D" id="2.40.50.40">
    <property type="match status" value="1"/>
</dbReference>
<dbReference type="AlphaFoldDB" id="A0A672MQ18"/>
<evidence type="ECO:0000256" key="4">
    <source>
        <dbReference type="ARBA" id="ARBA00022525"/>
    </source>
</evidence>
<evidence type="ECO:0000256" key="3">
    <source>
        <dbReference type="ARBA" id="ARBA00022514"/>
    </source>
</evidence>
<comment type="subcellular location">
    <subcellularLocation>
        <location evidence="1">Secreted</location>
    </subcellularLocation>
</comment>
<reference evidence="8" key="2">
    <citation type="submission" date="2025-09" db="UniProtKB">
        <authorList>
            <consortium name="Ensembl"/>
        </authorList>
    </citation>
    <scope>IDENTIFICATION</scope>
</reference>
<feature type="signal peptide" evidence="6">
    <location>
        <begin position="1"/>
        <end position="22"/>
    </location>
</feature>
<protein>
    <recommendedName>
        <fullName evidence="7">Chemokine interleukin-8-like domain-containing protein</fullName>
    </recommendedName>
</protein>
<keyword evidence="4" id="KW-0964">Secreted</keyword>
<dbReference type="SMART" id="SM00199">
    <property type="entry name" value="SCY"/>
    <property type="match status" value="1"/>
</dbReference>
<dbReference type="GO" id="GO:0008009">
    <property type="term" value="F:chemokine activity"/>
    <property type="evidence" value="ECO:0007669"/>
    <property type="project" value="InterPro"/>
</dbReference>